<dbReference type="EMBL" id="WHNX01000012">
    <property type="protein sequence ID" value="MPW25912.1"/>
    <property type="molecule type" value="Genomic_DNA"/>
</dbReference>
<reference evidence="1 2" key="1">
    <citation type="submission" date="2019-10" db="EMBL/GenBank/DDBJ databases">
        <title>Alkalibaculum tamaniensis sp.nov., a new alkaliphilic acetogen, isolated on methoxylated aromatics from a mud volcano.</title>
        <authorList>
            <person name="Khomyakova M.A."/>
            <person name="Merkel A.Y."/>
            <person name="Bonch-Osmolovskaya E.A."/>
            <person name="Slobodkin A.I."/>
        </authorList>
    </citation>
    <scope>NUCLEOTIDE SEQUENCE [LARGE SCALE GENOMIC DNA]</scope>
    <source>
        <strain evidence="1 2">M08DMB</strain>
    </source>
</reference>
<dbReference type="AlphaFoldDB" id="A0A6A7K942"/>
<evidence type="ECO:0000313" key="2">
    <source>
        <dbReference type="Proteomes" id="UP000440004"/>
    </source>
</evidence>
<dbReference type="RefSeq" id="WP_152803850.1">
    <property type="nucleotide sequence ID" value="NZ_WHNX01000012.1"/>
</dbReference>
<keyword evidence="2" id="KW-1185">Reference proteome</keyword>
<name>A0A6A7K942_9FIRM</name>
<comment type="caution">
    <text evidence="1">The sequence shown here is derived from an EMBL/GenBank/DDBJ whole genome shotgun (WGS) entry which is preliminary data.</text>
</comment>
<gene>
    <name evidence="1" type="ORF">GC105_08925</name>
</gene>
<sequence>MNKHIKTFALVFCMILIVLFYTRQNNTGKTASSNYYIGYFSQVPPNFEELLQQDYGVSPYHTNFDEVKISIEKTVREKYYIVYSWVTGDQSYFAITSIIEDTNKESLNKDDFNNMYIKDDRGNTYFPLPYFSLIDYPPDQPLGWKQILYVKFYPLDDGVKTVDVYITYKGVQKVIEGVEVD</sequence>
<organism evidence="1 2">
    <name type="scientific">Alkalibaculum sporogenes</name>
    <dbReference type="NCBI Taxonomy" id="2655001"/>
    <lineage>
        <taxon>Bacteria</taxon>
        <taxon>Bacillati</taxon>
        <taxon>Bacillota</taxon>
        <taxon>Clostridia</taxon>
        <taxon>Eubacteriales</taxon>
        <taxon>Eubacteriaceae</taxon>
        <taxon>Alkalibaculum</taxon>
    </lineage>
</organism>
<dbReference type="Proteomes" id="UP000440004">
    <property type="component" value="Unassembled WGS sequence"/>
</dbReference>
<protein>
    <submittedName>
        <fullName evidence="1">Uncharacterized protein</fullName>
    </submittedName>
</protein>
<proteinExistence type="predicted"/>
<accession>A0A6A7K942</accession>
<evidence type="ECO:0000313" key="1">
    <source>
        <dbReference type="EMBL" id="MPW25912.1"/>
    </source>
</evidence>